<dbReference type="Gene3D" id="1.10.357.10">
    <property type="entry name" value="Tetracycline Repressor, domain 2"/>
    <property type="match status" value="1"/>
</dbReference>
<sequence length="198" mass="22469">MKLDRATKQNHNMKEKILLTSIDLMTKNGINNTSLADIAREVNISKGTLYYHYASKDDIIFDIADNHLSILSEALLDCIKEINFHFTTEEFVLVVLKNISNIESTGRIHMYLICEAIMGNNALRERIGVKYVEWRTTLENQMTQIIADKSHAKGASFLLMSVVDGLVVQALLKAEKVPYAEIAKFLIDYSNKKRTTSL</sequence>
<evidence type="ECO:0000256" key="2">
    <source>
        <dbReference type="PROSITE-ProRule" id="PRU00335"/>
    </source>
</evidence>
<dbReference type="Proteomes" id="UP000031189">
    <property type="component" value="Unassembled WGS sequence"/>
</dbReference>
<dbReference type="Pfam" id="PF00440">
    <property type="entry name" value="TetR_N"/>
    <property type="match status" value="1"/>
</dbReference>
<gene>
    <name evidence="4" type="ORF">QX51_05455</name>
</gene>
<feature type="DNA-binding region" description="H-T-H motif" evidence="2">
    <location>
        <begin position="34"/>
        <end position="53"/>
    </location>
</feature>
<dbReference type="SUPFAM" id="SSF48498">
    <property type="entry name" value="Tetracyclin repressor-like, C-terminal domain"/>
    <property type="match status" value="1"/>
</dbReference>
<keyword evidence="1 2" id="KW-0238">DNA-binding</keyword>
<dbReference type="GO" id="GO:0003677">
    <property type="term" value="F:DNA binding"/>
    <property type="evidence" value="ECO:0007669"/>
    <property type="project" value="UniProtKB-UniRule"/>
</dbReference>
<name>A0A0B3VYP9_9FIRM</name>
<dbReference type="SUPFAM" id="SSF46689">
    <property type="entry name" value="Homeodomain-like"/>
    <property type="match status" value="1"/>
</dbReference>
<dbReference type="InterPro" id="IPR009057">
    <property type="entry name" value="Homeodomain-like_sf"/>
</dbReference>
<dbReference type="OrthoDB" id="6430772at2"/>
<evidence type="ECO:0000313" key="5">
    <source>
        <dbReference type="Proteomes" id="UP000031189"/>
    </source>
</evidence>
<comment type="caution">
    <text evidence="4">The sequence shown here is derived from an EMBL/GenBank/DDBJ whole genome shotgun (WGS) entry which is preliminary data.</text>
</comment>
<evidence type="ECO:0000313" key="4">
    <source>
        <dbReference type="EMBL" id="KHS57943.1"/>
    </source>
</evidence>
<dbReference type="PROSITE" id="PS50977">
    <property type="entry name" value="HTH_TETR_2"/>
    <property type="match status" value="1"/>
</dbReference>
<dbReference type="EMBL" id="JWHR01000059">
    <property type="protein sequence ID" value="KHS57943.1"/>
    <property type="molecule type" value="Genomic_DNA"/>
</dbReference>
<dbReference type="PRINTS" id="PR00455">
    <property type="entry name" value="HTHTETR"/>
</dbReference>
<evidence type="ECO:0000259" key="3">
    <source>
        <dbReference type="PROSITE" id="PS50977"/>
    </source>
</evidence>
<proteinExistence type="predicted"/>
<dbReference type="InterPro" id="IPR036271">
    <property type="entry name" value="Tet_transcr_reg_TetR-rel_C_sf"/>
</dbReference>
<protein>
    <submittedName>
        <fullName evidence="4">TetR family transcriptional regulator</fullName>
    </submittedName>
</protein>
<evidence type="ECO:0000256" key="1">
    <source>
        <dbReference type="ARBA" id="ARBA00023125"/>
    </source>
</evidence>
<dbReference type="AlphaFoldDB" id="A0A0B3VYP9"/>
<dbReference type="STRING" id="1577792.QX51_05455"/>
<feature type="domain" description="HTH tetR-type" evidence="3">
    <location>
        <begin position="11"/>
        <end position="71"/>
    </location>
</feature>
<keyword evidence="5" id="KW-1185">Reference proteome</keyword>
<dbReference type="PANTHER" id="PTHR43479:SF11">
    <property type="entry name" value="ACREF_ENVCD OPERON REPRESSOR-RELATED"/>
    <property type="match status" value="1"/>
</dbReference>
<dbReference type="InterPro" id="IPR001647">
    <property type="entry name" value="HTH_TetR"/>
</dbReference>
<reference evidence="4 5" key="1">
    <citation type="submission" date="2014-12" db="EMBL/GenBank/DDBJ databases">
        <title>Draft genome sequence of Terrisporobacter sp. 08-306576, isolated from the blood culture of a bacteremia patient.</title>
        <authorList>
            <person name="Lund L.C."/>
            <person name="Sydenham T.V."/>
            <person name="Hogh S.V."/>
            <person name="Skov M.N."/>
            <person name="Kemp M."/>
            <person name="Justesen U.S."/>
        </authorList>
    </citation>
    <scope>NUCLEOTIDE SEQUENCE [LARGE SCALE GENOMIC DNA]</scope>
    <source>
        <strain evidence="4 5">08-306576</strain>
    </source>
</reference>
<dbReference type="PANTHER" id="PTHR43479">
    <property type="entry name" value="ACREF/ENVCD OPERON REPRESSOR-RELATED"/>
    <property type="match status" value="1"/>
</dbReference>
<accession>A0A0B3VYP9</accession>
<organism evidence="4 5">
    <name type="scientific">Terrisporobacter othiniensis</name>
    <dbReference type="NCBI Taxonomy" id="1577792"/>
    <lineage>
        <taxon>Bacteria</taxon>
        <taxon>Bacillati</taxon>
        <taxon>Bacillota</taxon>
        <taxon>Clostridia</taxon>
        <taxon>Peptostreptococcales</taxon>
        <taxon>Peptostreptococcaceae</taxon>
        <taxon>Terrisporobacter</taxon>
    </lineage>
</organism>
<dbReference type="RefSeq" id="WP_039678893.1">
    <property type="nucleotide sequence ID" value="NZ_JAWGXO010000015.1"/>
</dbReference>
<dbReference type="InterPro" id="IPR050624">
    <property type="entry name" value="HTH-type_Tx_Regulator"/>
</dbReference>